<evidence type="ECO:0000313" key="13">
    <source>
        <dbReference type="EMBL" id="PKA63400.1"/>
    </source>
</evidence>
<evidence type="ECO:0000256" key="5">
    <source>
        <dbReference type="ARBA" id="ARBA00022847"/>
    </source>
</evidence>
<dbReference type="AlphaFoldDB" id="A0A2I0B6J6"/>
<feature type="transmembrane region" description="Helical" evidence="11">
    <location>
        <begin position="499"/>
        <end position="521"/>
    </location>
</feature>
<evidence type="ECO:0000256" key="10">
    <source>
        <dbReference type="SAM" id="MobiDB-lite"/>
    </source>
</evidence>
<dbReference type="STRING" id="1088818.A0A2I0B6J6"/>
<accession>A0A2I0B6J6</accession>
<keyword evidence="6" id="KW-0029">Amino-acid transport</keyword>
<comment type="subcellular location">
    <subcellularLocation>
        <location evidence="1">Cell membrane</location>
    </subcellularLocation>
</comment>
<evidence type="ECO:0000313" key="14">
    <source>
        <dbReference type="Proteomes" id="UP000236161"/>
    </source>
</evidence>
<feature type="transmembrane region" description="Helical" evidence="11">
    <location>
        <begin position="244"/>
        <end position="268"/>
    </location>
</feature>
<evidence type="ECO:0000259" key="12">
    <source>
        <dbReference type="Pfam" id="PF01490"/>
    </source>
</evidence>
<keyword evidence="8 11" id="KW-0472">Membrane</keyword>
<evidence type="ECO:0000256" key="6">
    <source>
        <dbReference type="ARBA" id="ARBA00022970"/>
    </source>
</evidence>
<dbReference type="InterPro" id="IPR013057">
    <property type="entry name" value="AA_transpt_TM"/>
</dbReference>
<dbReference type="GO" id="GO:0015293">
    <property type="term" value="F:symporter activity"/>
    <property type="evidence" value="ECO:0007669"/>
    <property type="project" value="UniProtKB-KW"/>
</dbReference>
<reference evidence="13 14" key="1">
    <citation type="journal article" date="2017" name="Nature">
        <title>The Apostasia genome and the evolution of orchids.</title>
        <authorList>
            <person name="Zhang G.Q."/>
            <person name="Liu K.W."/>
            <person name="Li Z."/>
            <person name="Lohaus R."/>
            <person name="Hsiao Y.Y."/>
            <person name="Niu S.C."/>
            <person name="Wang J.Y."/>
            <person name="Lin Y.C."/>
            <person name="Xu Q."/>
            <person name="Chen L.J."/>
            <person name="Yoshida K."/>
            <person name="Fujiwara S."/>
            <person name="Wang Z.W."/>
            <person name="Zhang Y.Q."/>
            <person name="Mitsuda N."/>
            <person name="Wang M."/>
            <person name="Liu G.H."/>
            <person name="Pecoraro L."/>
            <person name="Huang H.X."/>
            <person name="Xiao X.J."/>
            <person name="Lin M."/>
            <person name="Wu X.Y."/>
            <person name="Wu W.L."/>
            <person name="Chen Y.Y."/>
            <person name="Chang S.B."/>
            <person name="Sakamoto S."/>
            <person name="Ohme-Takagi M."/>
            <person name="Yagi M."/>
            <person name="Zeng S.J."/>
            <person name="Shen C.Y."/>
            <person name="Yeh C.M."/>
            <person name="Luo Y.B."/>
            <person name="Tsai W.C."/>
            <person name="Van de Peer Y."/>
            <person name="Liu Z.J."/>
        </authorList>
    </citation>
    <scope>NUCLEOTIDE SEQUENCE [LARGE SCALE GENOMIC DNA]</scope>
    <source>
        <strain evidence="14">cv. Shenzhen</strain>
        <tissue evidence="13">Stem</tissue>
    </source>
</reference>
<dbReference type="EMBL" id="KZ451908">
    <property type="protein sequence ID" value="PKA63400.1"/>
    <property type="molecule type" value="Genomic_DNA"/>
</dbReference>
<organism evidence="13 14">
    <name type="scientific">Apostasia shenzhenica</name>
    <dbReference type="NCBI Taxonomy" id="1088818"/>
    <lineage>
        <taxon>Eukaryota</taxon>
        <taxon>Viridiplantae</taxon>
        <taxon>Streptophyta</taxon>
        <taxon>Embryophyta</taxon>
        <taxon>Tracheophyta</taxon>
        <taxon>Spermatophyta</taxon>
        <taxon>Magnoliopsida</taxon>
        <taxon>Liliopsida</taxon>
        <taxon>Asparagales</taxon>
        <taxon>Orchidaceae</taxon>
        <taxon>Apostasioideae</taxon>
        <taxon>Apostasia</taxon>
    </lineage>
</organism>
<dbReference type="Proteomes" id="UP000236161">
    <property type="component" value="Unassembled WGS sequence"/>
</dbReference>
<keyword evidence="2" id="KW-0813">Transport</keyword>
<feature type="domain" description="Amino acid transporter transmembrane" evidence="12">
    <location>
        <begin position="90"/>
        <end position="525"/>
    </location>
</feature>
<evidence type="ECO:0000256" key="11">
    <source>
        <dbReference type="SAM" id="Phobius"/>
    </source>
</evidence>
<feature type="transmembrane region" description="Helical" evidence="11">
    <location>
        <begin position="126"/>
        <end position="146"/>
    </location>
</feature>
<evidence type="ECO:0000256" key="3">
    <source>
        <dbReference type="ARBA" id="ARBA00022475"/>
    </source>
</evidence>
<evidence type="ECO:0000256" key="4">
    <source>
        <dbReference type="ARBA" id="ARBA00022692"/>
    </source>
</evidence>
<dbReference type="GO" id="GO:0005886">
    <property type="term" value="C:plasma membrane"/>
    <property type="evidence" value="ECO:0007669"/>
    <property type="project" value="UniProtKB-SubCell"/>
</dbReference>
<feature type="transmembrane region" description="Helical" evidence="11">
    <location>
        <begin position="338"/>
        <end position="357"/>
    </location>
</feature>
<feature type="transmembrane region" description="Helical" evidence="11">
    <location>
        <begin position="222"/>
        <end position="238"/>
    </location>
</feature>
<keyword evidence="5" id="KW-0769">Symport</keyword>
<comment type="similarity">
    <text evidence="9">Belongs to the amino acid/polyamine transporter 2 family. Amino acid/auxin permease (AAAP) (TC 2.A.18.2) subfamily.</text>
</comment>
<keyword evidence="3" id="KW-1003">Cell membrane</keyword>
<gene>
    <name evidence="13" type="primary">AAP8</name>
    <name evidence="13" type="ORF">AXF42_Ash005295</name>
</gene>
<feature type="transmembrane region" description="Helical" evidence="11">
    <location>
        <begin position="468"/>
        <end position="487"/>
    </location>
</feature>
<name>A0A2I0B6J6_9ASPA</name>
<keyword evidence="7 11" id="KW-1133">Transmembrane helix</keyword>
<sequence>MTQEREAGPIHSLGMSIHPSGGSGAGSAVREVDDDGRPRRTGTASHLPPLLLHLLLIWISPLSGGDHKPCEKLSGDRRVKLSVLRPTAGSGTVWTASAHIITAVIGSGVLSLSWSMAQLGWAIGPSILLAFAGITLYTSSLLADCYRNSDHISGKRNYNYMSAVKSNLGAIQIWLCGLCQYVNLCGTAVGYTVTASISAAAINKSHCFHSKGHEADCRVSNNIYMVAFGICQIFFSQLPDFHNLWWLSILAAIMSFTYSLIGVGLALARVVAGNNARTYITGTIIGVDVTAAEKVWNTFQALGDIAFAYSYSMILIEIQDTIKSPPPPENEVMKKASLIGVVTTTVFYMLCGCLGYKAFGNKAPGNMLTGFGFYEPFWLIDIANICIVVHLLGAYQVYCQPVFAVVENRVNRMWPNLKILTNEIYLINRGRSFQVKINIFRLFWRSAFVVTSTVLAIVLPFFNDIMGFLGAVGFWPLTVYFPIEMYVRQKKIPRLSTRGIALQILSFCCLLVSLAAAIGSIEGVMVSLKTYKPFHTKS</sequence>
<evidence type="ECO:0000256" key="1">
    <source>
        <dbReference type="ARBA" id="ARBA00004236"/>
    </source>
</evidence>
<dbReference type="PANTHER" id="PTHR48017">
    <property type="entry name" value="OS05G0424000 PROTEIN-RELATED"/>
    <property type="match status" value="1"/>
</dbReference>
<dbReference type="Pfam" id="PF01490">
    <property type="entry name" value="Aa_trans"/>
    <property type="match status" value="1"/>
</dbReference>
<feature type="transmembrane region" description="Helical" evidence="11">
    <location>
        <begin position="377"/>
        <end position="398"/>
    </location>
</feature>
<feature type="transmembrane region" description="Helical" evidence="11">
    <location>
        <begin position="93"/>
        <end position="114"/>
    </location>
</feature>
<dbReference type="GO" id="GO:0006865">
    <property type="term" value="P:amino acid transport"/>
    <property type="evidence" value="ECO:0007669"/>
    <property type="project" value="UniProtKB-KW"/>
</dbReference>
<evidence type="ECO:0000256" key="2">
    <source>
        <dbReference type="ARBA" id="ARBA00022448"/>
    </source>
</evidence>
<protein>
    <submittedName>
        <fullName evidence="13">Amino acid permease 8</fullName>
    </submittedName>
</protein>
<feature type="transmembrane region" description="Helical" evidence="11">
    <location>
        <begin position="442"/>
        <end position="462"/>
    </location>
</feature>
<proteinExistence type="inferred from homology"/>
<evidence type="ECO:0000256" key="8">
    <source>
        <dbReference type="ARBA" id="ARBA00023136"/>
    </source>
</evidence>
<keyword evidence="4 11" id="KW-0812">Transmembrane</keyword>
<dbReference type="OrthoDB" id="40134at2759"/>
<dbReference type="FunFam" id="1.20.1740.10:FF:000055">
    <property type="entry name" value="Amino acid permease 6"/>
    <property type="match status" value="1"/>
</dbReference>
<keyword evidence="14" id="KW-1185">Reference proteome</keyword>
<feature type="region of interest" description="Disordered" evidence="10">
    <location>
        <begin position="1"/>
        <end position="44"/>
    </location>
</feature>
<evidence type="ECO:0000256" key="9">
    <source>
        <dbReference type="ARBA" id="ARBA00061463"/>
    </source>
</evidence>
<evidence type="ECO:0000256" key="7">
    <source>
        <dbReference type="ARBA" id="ARBA00022989"/>
    </source>
</evidence>